<dbReference type="AlphaFoldDB" id="A0A0V0GPM2"/>
<protein>
    <submittedName>
        <fullName evidence="1">Putative ovule protein</fullName>
    </submittedName>
</protein>
<dbReference type="Pfam" id="PF14223">
    <property type="entry name" value="Retrotran_gag_2"/>
    <property type="match status" value="1"/>
</dbReference>
<dbReference type="PANTHER" id="PTHR35317:SF23">
    <property type="entry name" value="OS04G0629600 PROTEIN"/>
    <property type="match status" value="1"/>
</dbReference>
<accession>A0A0V0GPM2</accession>
<dbReference type="EMBL" id="GEDG01034394">
    <property type="protein sequence ID" value="JAP09757.1"/>
    <property type="molecule type" value="Transcribed_RNA"/>
</dbReference>
<dbReference type="PANTHER" id="PTHR35317">
    <property type="entry name" value="OS04G0629600 PROTEIN"/>
    <property type="match status" value="1"/>
</dbReference>
<proteinExistence type="predicted"/>
<evidence type="ECO:0000313" key="1">
    <source>
        <dbReference type="EMBL" id="JAP09757.1"/>
    </source>
</evidence>
<organism evidence="1">
    <name type="scientific">Solanum chacoense</name>
    <name type="common">Chaco potato</name>
    <dbReference type="NCBI Taxonomy" id="4108"/>
    <lineage>
        <taxon>Eukaryota</taxon>
        <taxon>Viridiplantae</taxon>
        <taxon>Streptophyta</taxon>
        <taxon>Embryophyta</taxon>
        <taxon>Tracheophyta</taxon>
        <taxon>Spermatophyta</taxon>
        <taxon>Magnoliopsida</taxon>
        <taxon>eudicotyledons</taxon>
        <taxon>Gunneridae</taxon>
        <taxon>Pentapetalae</taxon>
        <taxon>asterids</taxon>
        <taxon>lamiids</taxon>
        <taxon>Solanales</taxon>
        <taxon>Solanaceae</taxon>
        <taxon>Solanoideae</taxon>
        <taxon>Solaneae</taxon>
        <taxon>Solanum</taxon>
    </lineage>
</organism>
<sequence>MMKSGESIADFLSRAVAIVSKMRSYGEKVTDQTIVEKILRSLAPKFDHVVAAIEESKDLSVIFL</sequence>
<reference evidence="1" key="1">
    <citation type="submission" date="2015-12" db="EMBL/GenBank/DDBJ databases">
        <title>Gene expression during late stages of embryo sac development: a critical building block for successful pollen-pistil interactions.</title>
        <authorList>
            <person name="Liu Y."/>
            <person name="Joly V."/>
            <person name="Sabar M."/>
            <person name="Matton D.P."/>
        </authorList>
    </citation>
    <scope>NUCLEOTIDE SEQUENCE</scope>
</reference>
<name>A0A0V0GPM2_SOLCH</name>